<keyword evidence="10" id="KW-0904">Protein phosphatase</keyword>
<dbReference type="InterPro" id="IPR003595">
    <property type="entry name" value="Tyr_Pase_cat"/>
</dbReference>
<comment type="subunit">
    <text evidence="17">Interacts (via the first PDZ domain) with PLEKHA1 and PLEKHA2. Interacts (via the second PDZ domain) with TNFRSF6 (Fas receptor) (via C-terminus). Interacts (via the second PDZ domain) with TRIP6 (via the third LIM domain and C-terminus). Interacts (via the third PDZ domain) with NGFR (via C-terminal SVP motif) and PKN2 (via C-terminus). Interacts (via the second or fourth PDZ domains) with PDLIM4 (via C-terminus only or via combined C-terminus and LIM domain, but not LIM domain only). Found in a complex with PDLIM4 and TRIP6. Interacts with PDLIM4; this interaction results in dephosphorylation of SRC 'Tyr-419' by this protein leading to its inactivation. Interacts with BRD7. Interacts with RAPGEF6. Interacts with ARHGAP29. Interacts with PIK3R2; dephosphorylates PIK3R2. Interacts with FBXL2. Interacts (via the FERM domain) with ENTR1. Found in a complex with ENTR1, PTPN13 and GIT1.</text>
</comment>
<dbReference type="PROSITE" id="PS51377">
    <property type="entry name" value="KIND"/>
    <property type="match status" value="1"/>
</dbReference>
<dbReference type="InterPro" id="IPR011993">
    <property type="entry name" value="PH-like_dom_sf"/>
</dbReference>
<dbReference type="InterPro" id="IPR000299">
    <property type="entry name" value="FERM_domain"/>
</dbReference>
<evidence type="ECO:0000256" key="9">
    <source>
        <dbReference type="ARBA" id="ARBA00022801"/>
    </source>
</evidence>
<dbReference type="SMART" id="SM00194">
    <property type="entry name" value="PTPc"/>
    <property type="match status" value="1"/>
</dbReference>
<evidence type="ECO:0000256" key="3">
    <source>
        <dbReference type="ARBA" id="ARBA00004510"/>
    </source>
</evidence>
<evidence type="ECO:0000313" key="29">
    <source>
        <dbReference type="Proteomes" id="UP000694543"/>
    </source>
</evidence>
<feature type="compositionally biased region" description="Low complexity" evidence="22">
    <location>
        <begin position="1006"/>
        <end position="1028"/>
    </location>
</feature>
<dbReference type="SMART" id="SM00750">
    <property type="entry name" value="KIND"/>
    <property type="match status" value="1"/>
</dbReference>
<dbReference type="GO" id="GO:0005856">
    <property type="term" value="C:cytoskeleton"/>
    <property type="evidence" value="ECO:0007669"/>
    <property type="project" value="UniProtKB-SubCell"/>
</dbReference>
<dbReference type="PRINTS" id="PR00935">
    <property type="entry name" value="BAND41"/>
</dbReference>
<dbReference type="SMART" id="SM00404">
    <property type="entry name" value="PTPc_motif"/>
    <property type="match status" value="1"/>
</dbReference>
<keyword evidence="14" id="KW-0966">Cell projection</keyword>
<comment type="subcellular location">
    <subcellularLocation>
        <location evidence="3">Cell projection</location>
        <location evidence="3">Lamellipodium</location>
    </subcellularLocation>
    <subcellularLocation>
        <location evidence="2">Cytoplasm</location>
        <location evidence="2">Cytoskeleton</location>
    </subcellularLocation>
    <subcellularLocation>
        <location evidence="1">Nucleus</location>
    </subcellularLocation>
</comment>
<dbReference type="InterPro" id="IPR000387">
    <property type="entry name" value="Tyr_Pase_dom"/>
</dbReference>
<dbReference type="InterPro" id="IPR014352">
    <property type="entry name" value="FERM/acyl-CoA-bd_prot_sf"/>
</dbReference>
<dbReference type="FunFam" id="1.20.80.10:FF:000011">
    <property type="entry name" value="Tyrosine-protein phosphatase non-receptor type 13"/>
    <property type="match status" value="1"/>
</dbReference>
<evidence type="ECO:0000256" key="16">
    <source>
        <dbReference type="ARBA" id="ARBA00058792"/>
    </source>
</evidence>
<dbReference type="InterPro" id="IPR018980">
    <property type="entry name" value="FERM_PH-like_C"/>
</dbReference>
<evidence type="ECO:0000259" key="24">
    <source>
        <dbReference type="PROSITE" id="PS50056"/>
    </source>
</evidence>
<evidence type="ECO:0000259" key="23">
    <source>
        <dbReference type="PROSITE" id="PS50055"/>
    </source>
</evidence>
<dbReference type="GO" id="GO:0004725">
    <property type="term" value="F:protein tyrosine phosphatase activity"/>
    <property type="evidence" value="ECO:0007669"/>
    <property type="project" value="UniProtKB-EC"/>
</dbReference>
<proteinExistence type="inferred from homology"/>
<feature type="domain" description="PDZ" evidence="26">
    <location>
        <begin position="1661"/>
        <end position="1744"/>
    </location>
</feature>
<evidence type="ECO:0000259" key="26">
    <source>
        <dbReference type="PROSITE" id="PS50106"/>
    </source>
</evidence>
<evidence type="ECO:0000256" key="11">
    <source>
        <dbReference type="ARBA" id="ARBA00023054"/>
    </source>
</evidence>
<dbReference type="Pfam" id="PF00595">
    <property type="entry name" value="PDZ"/>
    <property type="match status" value="5"/>
</dbReference>
<dbReference type="InterPro" id="IPR001478">
    <property type="entry name" value="PDZ"/>
</dbReference>
<organism evidence="28 29">
    <name type="scientific">Chrysolophus pictus</name>
    <name type="common">Golden pheasant</name>
    <name type="synonym">Phasianus pictus</name>
    <dbReference type="NCBI Taxonomy" id="9089"/>
    <lineage>
        <taxon>Eukaryota</taxon>
        <taxon>Metazoa</taxon>
        <taxon>Chordata</taxon>
        <taxon>Craniata</taxon>
        <taxon>Vertebrata</taxon>
        <taxon>Euteleostomi</taxon>
        <taxon>Archelosauria</taxon>
        <taxon>Archosauria</taxon>
        <taxon>Dinosauria</taxon>
        <taxon>Saurischia</taxon>
        <taxon>Theropoda</taxon>
        <taxon>Coelurosauria</taxon>
        <taxon>Aves</taxon>
        <taxon>Neognathae</taxon>
        <taxon>Galloanserae</taxon>
        <taxon>Galliformes</taxon>
        <taxon>Phasianidae</taxon>
        <taxon>Phasianinae</taxon>
        <taxon>Chrysolophus</taxon>
    </lineage>
</organism>
<dbReference type="PIRSF" id="PIRSF000933">
    <property type="entry name" value="Tyr-Ptase_nr13"/>
    <property type="match status" value="1"/>
</dbReference>
<evidence type="ECO:0000256" key="17">
    <source>
        <dbReference type="ARBA" id="ARBA00065356"/>
    </source>
</evidence>
<dbReference type="InterPro" id="IPR035963">
    <property type="entry name" value="FERM_2"/>
</dbReference>
<feature type="domain" description="Tyrosine specific protein phosphatases" evidence="24">
    <location>
        <begin position="2087"/>
        <end position="2156"/>
    </location>
</feature>
<dbReference type="Pfam" id="PF09380">
    <property type="entry name" value="FERM_C"/>
    <property type="match status" value="1"/>
</dbReference>
<dbReference type="GO" id="GO:0005634">
    <property type="term" value="C:nucleus"/>
    <property type="evidence" value="ECO:0007669"/>
    <property type="project" value="UniProtKB-SubCell"/>
</dbReference>
<keyword evidence="29" id="KW-1185">Reference proteome</keyword>
<evidence type="ECO:0000256" key="20">
    <source>
        <dbReference type="PIRSR" id="PIRSR000933-51"/>
    </source>
</evidence>
<evidence type="ECO:0000256" key="18">
    <source>
        <dbReference type="ARBA" id="ARBA00072465"/>
    </source>
</evidence>
<feature type="binding site" evidence="20">
    <location>
        <position position="2076"/>
    </location>
    <ligand>
        <name>substrate</name>
    </ligand>
</feature>
<dbReference type="FunFam" id="3.10.20.90:FF:000082">
    <property type="entry name" value="Tyrosine-protein phosphatase non-receptor type 13"/>
    <property type="match status" value="1"/>
</dbReference>
<keyword evidence="12" id="KW-0206">Cytoskeleton</keyword>
<feature type="region of interest" description="Disordered" evidence="22">
    <location>
        <begin position="1799"/>
        <end position="1825"/>
    </location>
</feature>
<dbReference type="Gene3D" id="1.10.510.10">
    <property type="entry name" value="Transferase(Phosphotransferase) domain 1"/>
    <property type="match status" value="1"/>
</dbReference>
<dbReference type="PROSITE" id="PS50056">
    <property type="entry name" value="TYR_PHOSPHATASE_2"/>
    <property type="match status" value="1"/>
</dbReference>
<evidence type="ECO:0000256" key="22">
    <source>
        <dbReference type="SAM" id="MobiDB-lite"/>
    </source>
</evidence>
<feature type="region of interest" description="Disordered" evidence="22">
    <location>
        <begin position="842"/>
        <end position="865"/>
    </location>
</feature>
<dbReference type="InterPro" id="IPR000242">
    <property type="entry name" value="PTP_cat"/>
</dbReference>
<feature type="compositionally biased region" description="Polar residues" evidence="22">
    <location>
        <begin position="965"/>
        <end position="988"/>
    </location>
</feature>
<dbReference type="FunFam" id="2.30.42.10:FF:000086">
    <property type="entry name" value="Tyrosine-protein phosphatase non-receptor type 13"/>
    <property type="match status" value="1"/>
</dbReference>
<dbReference type="CDD" id="cd06792">
    <property type="entry name" value="PDZ2-PTPN13_FRMPD2-like"/>
    <property type="match status" value="1"/>
</dbReference>
<evidence type="ECO:0000259" key="27">
    <source>
        <dbReference type="PROSITE" id="PS51377"/>
    </source>
</evidence>
<dbReference type="PRINTS" id="PR00700">
    <property type="entry name" value="PRTYPHPHTASE"/>
</dbReference>
<dbReference type="SUPFAM" id="SSF47031">
    <property type="entry name" value="Second domain of FERM"/>
    <property type="match status" value="1"/>
</dbReference>
<keyword evidence="13" id="KW-0539">Nucleus</keyword>
<dbReference type="GO" id="GO:0036312">
    <property type="term" value="F:phosphatidylinositol 3-kinase regulatory subunit binding"/>
    <property type="evidence" value="ECO:0007669"/>
    <property type="project" value="TreeGrafter"/>
</dbReference>
<dbReference type="PANTHER" id="PTHR46900">
    <property type="entry name" value="TYROSINE-PROTEIN PHOSPHATASE NON-RECEPTOR TYPE 13"/>
    <property type="match status" value="1"/>
</dbReference>
<dbReference type="CDD" id="cd06696">
    <property type="entry name" value="PDZ4_PTPN13-like"/>
    <property type="match status" value="1"/>
</dbReference>
<keyword evidence="11 21" id="KW-0175">Coiled coil</keyword>
<dbReference type="GO" id="GO:0030027">
    <property type="term" value="C:lamellipodium"/>
    <property type="evidence" value="ECO:0007669"/>
    <property type="project" value="UniProtKB-SubCell"/>
</dbReference>
<evidence type="ECO:0000256" key="4">
    <source>
        <dbReference type="ARBA" id="ARBA00009649"/>
    </source>
</evidence>
<evidence type="ECO:0000256" key="12">
    <source>
        <dbReference type="ARBA" id="ARBA00023212"/>
    </source>
</evidence>
<feature type="domain" description="PDZ" evidence="26">
    <location>
        <begin position="1566"/>
        <end position="1647"/>
    </location>
</feature>
<keyword evidence="9" id="KW-0378">Hydrolase</keyword>
<dbReference type="Ensembl" id="ENSCPIT00010004007.1">
    <property type="protein sequence ID" value="ENSCPIP00010003391.1"/>
    <property type="gene ID" value="ENSCPIG00010002550.1"/>
</dbReference>
<comment type="catalytic activity">
    <reaction evidence="15">
        <text>O-phospho-L-tyrosyl-[protein] + H2O = L-tyrosyl-[protein] + phosphate</text>
        <dbReference type="Rhea" id="RHEA:10684"/>
        <dbReference type="Rhea" id="RHEA-COMP:10136"/>
        <dbReference type="Rhea" id="RHEA-COMP:20101"/>
        <dbReference type="ChEBI" id="CHEBI:15377"/>
        <dbReference type="ChEBI" id="CHEBI:43474"/>
        <dbReference type="ChEBI" id="CHEBI:46858"/>
        <dbReference type="ChEBI" id="CHEBI:61978"/>
        <dbReference type="EC" id="3.1.3.48"/>
    </reaction>
</comment>
<keyword evidence="7" id="KW-0597">Phosphoprotein</keyword>
<dbReference type="SUPFAM" id="SSF101690">
    <property type="entry name" value="PAZ domain"/>
    <property type="match status" value="1"/>
</dbReference>
<dbReference type="CDD" id="cd14473">
    <property type="entry name" value="FERM_B-lobe"/>
    <property type="match status" value="1"/>
</dbReference>
<name>A0A8C3L830_CHRPC</name>
<sequence>MHVSLAEALEVRGGPLQEEEIWAILNQSAESLQELFRKADPATLGFIISPWSLLLLPSGSVSFTDDNVSHQDLRAFTAPEVLQNQSLSSLSDVEKVHIYSLGMTLFWGADHEVPQSQPIKLGDHLNSILLGMCEDVIYARVSVRTVLDACSAHIRNSNCAPSFSYVKQLVRLVLGSLSGMDQLSCNGDKKLQPDRSQAIRERLRGKGLPTGKSSVVDAHDEHKTHFSQQTVLNKGLSKSMGFLAMRGTQGEEEFFQGISSDYNSGQEDSFYPYRCKTNEFENKSHLHADAAPKRKVWASSTDLLCTTSKAAERDHASDSHRYGHQCETFAVRTSTMTRNKEARYSDGSIALDIFGPQKLDQTRHVPETSTSAAISSAFDRIRERQKKLQLLREAMNVEEPLRRYKSYHSDVYSTSSESPSIISSEADFRQGNRQHEAPFEGNLVSQEAMLKRQEEEMLQLQARMALRQSRPNLYPGDAIRSSMLDITRDPLREIALETAMTQRKLRNFFGPEFVKMTIEPFISLDLPKSILTKKGKNDDTRRKVNVMLLSGQKLELTCDTKTICKDVFDMVVAHIGLVEHHLFGLATLRDNEFFFVDPDIKLSKVAPEGWKEESKKKNKPPVNFILFFRIKFFVDDVSLIQHALTCHQYYLQLRKDILEDRMHCDDETALLLASLALQAEYGDYQAEVHGMSYFRLEHYVPARVMEKLDTSYIKEELPKLHSTYVGASEKEIELEFLKLCQRLTEYGVHLHHVLPEKRSQTGILLGVCSRGVVIFEVHNGARTPVLRFPWRETKKISFSKKKITLQNTSDGIKHSFQTDNSKTCQYLLHLCSSQHKFQLQMRTRQSNQDTQDIGDSLQTTESRVSSPEREITLVNLKKDEKMGLGFQIVGGEKTGKLDLGIFIHSVTPGGPADLEGSLKPGHRLISVNSTSLEGVSHHTALEIIENAPEDVTLVISQPKEKPSKASCSTSHLTNGTRTYVRRSSSVQDNEAESSSEEPSRSRAHQRAVTGSVSASSGGRRDGSVSSQDSRTESASLSQSQTASCFGRRASGRAQQDPQKYSDSQSGVLKTSEKRRSSSDSTRAKMKRSGVVESVEYSDRGDSDMDEATYSSSQEQQVAQKESSSGNAADKMNSKKVSAELLKPGDIFEVELAKKDNGLGISVTGGVNTSIKHGGIYVKAVIPKGAAEEDGKIEKGDRVLSVNGVSLEGATHKQAVEMLRNTGQVVHLLLEKGQLSVAKAHAPVTPQCTPPNLVGPCEPQEKPAIRATNTKDYSFVTAENTFEVKLLKNSSGLGFSFCREDNPTPEQLGSTIVRVKKLFPGQPAAESGQIDIGDVILKVNGASLKGLSQQEVISALRGTSPEVSLLLCRPLPGILPDIDPALLTPISSPLQVFPDVNKEVSGPSNEEQGDSSEENETTDLSKRRLKSPSRRDSYSDSSRSGDEETMDSLAQSGHSWNSALCQPPDEAVTQAHSQHEARSAQGGALRTILYSAHETPSRSELEDSTLLLDLTSIPPCRTIPEVTTSVLINSCYAAAASELPPRLEGMASLLSQLEKSAEEYEPEVELQVTLTKSEKGSLGFTVTKGNDNVGCYIHDIVQDPAKSDGRLRPGDRLIKVNDIDVTNMSHTDAVSFLRAAPKTVRLVLGRVLELPKMPVLPHLLPDITLTCHKEELGLLLAGGHDSIYQVVYISDVLPKSAAAREESLHALDIIHYINGVSTQGMTLKEAKRTLETSLPWVVLKATRCVLELHVSLYLLLFSLIYFILETEVPDDEYYDEDDHNEVVQYLLDVVDEEAQNLLNRNNATSEMNGKLAEDKSEDTDCDGSSLPEDFSEVRWQELPSSQADEDEITWGSDELPIESISQERVNKDLPLVTNEEISTLRAVSVLPGGKYCGAKLKAAIRVLRGLLEQGIPSKEIENLQELKPLDQCLIGQAKENRRKNRYKNILPYDTTRVPLGSEGGYINASFIRMPVGNEEFVYIACQGPLPTTVADFWQMVWEQNCTVIAMMTQEVEGEKIKCQRYWPDVLHKTTMITDRLRLALVRFQQLKGFIIRVLELEEIQTGEIRHISHLNFTAWPDHDTPSQPDDLLTFISYMRHVHRSGPIVTHCSAGIGRSGTLICIDVVLGLISRDLDFDISDLVRTMRLQRHGMVQTEDQYIFCYQVVLYVLNHLQHEEERQIKS</sequence>
<dbReference type="InterPro" id="IPR036085">
    <property type="entry name" value="PAZ_dom_sf"/>
</dbReference>
<dbReference type="InterPro" id="IPR019748">
    <property type="entry name" value="FERM_central"/>
</dbReference>
<dbReference type="InterPro" id="IPR029021">
    <property type="entry name" value="Prot-tyrosine_phosphatase-like"/>
</dbReference>
<dbReference type="Gene3D" id="1.20.80.10">
    <property type="match status" value="1"/>
</dbReference>
<dbReference type="Gene3D" id="3.10.20.90">
    <property type="entry name" value="Phosphatidylinositol 3-kinase Catalytic Subunit, Chain A, domain 1"/>
    <property type="match status" value="1"/>
</dbReference>
<dbReference type="CDD" id="cd17195">
    <property type="entry name" value="FERM_F1_PTPN13"/>
    <property type="match status" value="1"/>
</dbReference>
<keyword evidence="8" id="KW-0677">Repeat</keyword>
<evidence type="ECO:0000256" key="10">
    <source>
        <dbReference type="ARBA" id="ARBA00022912"/>
    </source>
</evidence>
<feature type="domain" description="KIND" evidence="27">
    <location>
        <begin position="3"/>
        <end position="187"/>
    </location>
</feature>
<dbReference type="CDD" id="cd14597">
    <property type="entry name" value="PTPc-N13"/>
    <property type="match status" value="1"/>
</dbReference>
<evidence type="ECO:0000256" key="1">
    <source>
        <dbReference type="ARBA" id="ARBA00004123"/>
    </source>
</evidence>
<dbReference type="InterPro" id="IPR052074">
    <property type="entry name" value="NonRcpt_TyrProt_Phosphatase"/>
</dbReference>
<dbReference type="FunFam" id="2.30.42.10:FF:000105">
    <property type="entry name" value="Tyrosine-protein phosphatase non-receptor type 13"/>
    <property type="match status" value="1"/>
</dbReference>
<feature type="domain" description="FERM" evidence="25">
    <location>
        <begin position="542"/>
        <end position="842"/>
    </location>
</feature>
<feature type="binding site" evidence="20">
    <location>
        <position position="2150"/>
    </location>
    <ligand>
        <name>substrate</name>
    </ligand>
</feature>
<feature type="domain" description="PDZ" evidence="26">
    <location>
        <begin position="1282"/>
        <end position="1370"/>
    </location>
</feature>
<feature type="compositionally biased region" description="Acidic residues" evidence="22">
    <location>
        <begin position="1406"/>
        <end position="1416"/>
    </location>
</feature>
<feature type="region of interest" description="Disordered" evidence="22">
    <location>
        <begin position="957"/>
        <end position="1132"/>
    </location>
</feature>
<protein>
    <recommendedName>
        <fullName evidence="18">Tyrosine-protein phosphatase non-receptor type 13</fullName>
        <ecNumber evidence="5">3.1.3.48</ecNumber>
    </recommendedName>
</protein>
<evidence type="ECO:0000256" key="15">
    <source>
        <dbReference type="ARBA" id="ARBA00051722"/>
    </source>
</evidence>
<evidence type="ECO:0000256" key="5">
    <source>
        <dbReference type="ARBA" id="ARBA00013064"/>
    </source>
</evidence>
<evidence type="ECO:0000313" key="28">
    <source>
        <dbReference type="Ensembl" id="ENSCPIP00010003391.1"/>
    </source>
</evidence>
<dbReference type="FunFam" id="1.10.510.10:FF:000242">
    <property type="entry name" value="Tyrosine-protein phosphatase non-receptor type 13"/>
    <property type="match status" value="1"/>
</dbReference>
<dbReference type="PANTHER" id="PTHR46900:SF1">
    <property type="entry name" value="TYROSINE-PROTEIN PHOSPHATASE NON-RECEPTOR TYPE 13"/>
    <property type="match status" value="1"/>
</dbReference>
<dbReference type="EC" id="3.1.3.48" evidence="5"/>
<evidence type="ECO:0000256" key="13">
    <source>
        <dbReference type="ARBA" id="ARBA00023242"/>
    </source>
</evidence>
<feature type="domain" description="Tyrosine-protein phosphatase" evidence="23">
    <location>
        <begin position="1911"/>
        <end position="2165"/>
    </location>
</feature>
<dbReference type="SUPFAM" id="SSF50156">
    <property type="entry name" value="PDZ domain-like"/>
    <property type="match status" value="5"/>
</dbReference>
<dbReference type="GO" id="GO:0005737">
    <property type="term" value="C:cytoplasm"/>
    <property type="evidence" value="ECO:0007669"/>
    <property type="project" value="TreeGrafter"/>
</dbReference>
<dbReference type="CDD" id="cd23072">
    <property type="entry name" value="PDZ1_PTPN13-like"/>
    <property type="match status" value="1"/>
</dbReference>
<dbReference type="Proteomes" id="UP000694543">
    <property type="component" value="Unplaced"/>
</dbReference>
<evidence type="ECO:0000256" key="21">
    <source>
        <dbReference type="SAM" id="Coils"/>
    </source>
</evidence>
<dbReference type="CDD" id="cd06697">
    <property type="entry name" value="PDZ5_PTPN13-like"/>
    <property type="match status" value="1"/>
</dbReference>
<feature type="domain" description="PDZ" evidence="26">
    <location>
        <begin position="873"/>
        <end position="959"/>
    </location>
</feature>
<evidence type="ECO:0000256" key="6">
    <source>
        <dbReference type="ARBA" id="ARBA00022490"/>
    </source>
</evidence>
<reference evidence="28" key="2">
    <citation type="submission" date="2025-09" db="UniProtKB">
        <authorList>
            <consortium name="Ensembl"/>
        </authorList>
    </citation>
    <scope>IDENTIFICATION</scope>
</reference>
<dbReference type="SMART" id="SM01196">
    <property type="entry name" value="FERM_C"/>
    <property type="match status" value="1"/>
</dbReference>
<dbReference type="InterPro" id="IPR018979">
    <property type="entry name" value="FERM_N"/>
</dbReference>
<dbReference type="PROSITE" id="PS50055">
    <property type="entry name" value="TYR_PHOSPHATASE_PTP"/>
    <property type="match status" value="1"/>
</dbReference>
<dbReference type="FunFam" id="2.30.29.30:FF:000107">
    <property type="entry name" value="Tyrosine-protein phosphatase non-receptor type 13"/>
    <property type="match status" value="1"/>
</dbReference>
<dbReference type="CDD" id="cd06695">
    <property type="entry name" value="PDZ3_PTPN13_FRMPD2-like"/>
    <property type="match status" value="1"/>
</dbReference>
<dbReference type="InterPro" id="IPR036034">
    <property type="entry name" value="PDZ_sf"/>
</dbReference>
<feature type="compositionally biased region" description="Basic and acidic residues" evidence="22">
    <location>
        <begin position="1428"/>
        <end position="1441"/>
    </location>
</feature>
<feature type="coiled-coil region" evidence="21">
    <location>
        <begin position="443"/>
        <end position="470"/>
    </location>
</feature>
<comment type="similarity">
    <text evidence="4">Belongs to the protein-tyrosine phosphatase family. Non-receptor class subfamily.</text>
</comment>
<dbReference type="Pfam" id="PF00373">
    <property type="entry name" value="FERM_M"/>
    <property type="match status" value="1"/>
</dbReference>
<evidence type="ECO:0000256" key="8">
    <source>
        <dbReference type="ARBA" id="ARBA00022737"/>
    </source>
</evidence>
<dbReference type="PROSITE" id="PS50106">
    <property type="entry name" value="PDZ"/>
    <property type="match status" value="5"/>
</dbReference>
<evidence type="ECO:0000256" key="19">
    <source>
        <dbReference type="PIRSR" id="PIRSR000933-50"/>
    </source>
</evidence>
<reference evidence="28" key="1">
    <citation type="submission" date="2025-08" db="UniProtKB">
        <authorList>
            <consortium name="Ensembl"/>
        </authorList>
    </citation>
    <scope>IDENTIFICATION</scope>
</reference>
<dbReference type="SUPFAM" id="SSF52799">
    <property type="entry name" value="(Phosphotyrosine protein) phosphatases II"/>
    <property type="match status" value="1"/>
</dbReference>
<dbReference type="InterPro" id="IPR011019">
    <property type="entry name" value="KIND_dom"/>
</dbReference>
<dbReference type="Pfam" id="PF00102">
    <property type="entry name" value="Y_phosphatase"/>
    <property type="match status" value="1"/>
</dbReference>
<dbReference type="Gene3D" id="2.30.42.10">
    <property type="match status" value="5"/>
</dbReference>
<dbReference type="FunFam" id="2.30.42.10:FF:000174">
    <property type="entry name" value="Tyrosine-protein phosphatase non-receptor type 13"/>
    <property type="match status" value="1"/>
</dbReference>
<dbReference type="SMART" id="SM00228">
    <property type="entry name" value="PDZ"/>
    <property type="match status" value="5"/>
</dbReference>
<dbReference type="FunFam" id="2.30.42.10:FF:000084">
    <property type="entry name" value="Tyrosine-protein phosphatase non-receptor type 13"/>
    <property type="match status" value="1"/>
</dbReference>
<evidence type="ECO:0000256" key="7">
    <source>
        <dbReference type="ARBA" id="ARBA00022553"/>
    </source>
</evidence>
<dbReference type="Pfam" id="PF09379">
    <property type="entry name" value="FERM_N"/>
    <property type="match status" value="1"/>
</dbReference>
<feature type="binding site" evidence="20">
    <location>
        <begin position="2106"/>
        <end position="2112"/>
    </location>
    <ligand>
        <name>substrate</name>
    </ligand>
</feature>
<evidence type="ECO:0000256" key="14">
    <source>
        <dbReference type="ARBA" id="ARBA00023273"/>
    </source>
</evidence>
<feature type="compositionally biased region" description="Polar residues" evidence="22">
    <location>
        <begin position="1447"/>
        <end position="1459"/>
    </location>
</feature>
<feature type="compositionally biased region" description="Polar residues" evidence="22">
    <location>
        <begin position="1032"/>
        <end position="1043"/>
    </location>
</feature>
<keyword evidence="6" id="KW-0963">Cytoplasm</keyword>
<dbReference type="Gene3D" id="2.30.29.30">
    <property type="entry name" value="Pleckstrin-homology domain (PH domain)/Phosphotyrosine-binding domain (PTB)"/>
    <property type="match status" value="1"/>
</dbReference>
<feature type="compositionally biased region" description="Polar residues" evidence="22">
    <location>
        <begin position="1052"/>
        <end position="1068"/>
    </location>
</feature>
<dbReference type="Pfam" id="PF16599">
    <property type="entry name" value="PTN13_u3"/>
    <property type="match status" value="1"/>
</dbReference>
<dbReference type="InterPro" id="IPR029071">
    <property type="entry name" value="Ubiquitin-like_domsf"/>
</dbReference>
<dbReference type="SMART" id="SM00295">
    <property type="entry name" value="B41"/>
    <property type="match status" value="1"/>
</dbReference>
<evidence type="ECO:0000259" key="25">
    <source>
        <dbReference type="PROSITE" id="PS50057"/>
    </source>
</evidence>
<accession>A0A8C3L830</accession>
<feature type="active site" description="Phosphocysteine intermediate" evidence="19">
    <location>
        <position position="2106"/>
    </location>
</feature>
<feature type="compositionally biased region" description="Polar residues" evidence="22">
    <location>
        <begin position="1108"/>
        <end position="1126"/>
    </location>
</feature>
<dbReference type="SUPFAM" id="SSF50729">
    <property type="entry name" value="PH domain-like"/>
    <property type="match status" value="1"/>
</dbReference>
<dbReference type="InterPro" id="IPR012153">
    <property type="entry name" value="PTPN13"/>
</dbReference>
<dbReference type="InterPro" id="IPR019749">
    <property type="entry name" value="Band_41_domain"/>
</dbReference>
<dbReference type="SUPFAM" id="SSF54236">
    <property type="entry name" value="Ubiquitin-like"/>
    <property type="match status" value="1"/>
</dbReference>
<dbReference type="Gene3D" id="3.90.190.10">
    <property type="entry name" value="Protein tyrosine phosphatase superfamily"/>
    <property type="match status" value="1"/>
</dbReference>
<feature type="region of interest" description="Disordered" evidence="22">
    <location>
        <begin position="1393"/>
        <end position="1481"/>
    </location>
</feature>
<evidence type="ECO:0000256" key="2">
    <source>
        <dbReference type="ARBA" id="ARBA00004245"/>
    </source>
</evidence>
<dbReference type="PROSITE" id="PS50057">
    <property type="entry name" value="FERM_3"/>
    <property type="match status" value="1"/>
</dbReference>
<feature type="domain" description="PDZ" evidence="26">
    <location>
        <begin position="1148"/>
        <end position="1233"/>
    </location>
</feature>
<comment type="function">
    <text evidence="16">Tyrosine phosphatase which negatively regulates FAS-induced apoptosis and NGFR-mediated pro-apoptotic signaling. May regulate phosphoinositide 3-kinase (PI3K) signaling through dephosphorylation of PIK3R2.</text>
</comment>